<sequence>MREAGSKSSTPIAFLILLFGVFSCYCQTQSSDVSDPGVNANQEGCDLHCGPHATCKRQSGRESRCFCDILYVSTAKDPEKGLHCRLDFGIVTLIVASTVILTGCFAVLLLFLLRKRRKEQSKPEDQPIPNVSETPKKSVDESIYYEVS</sequence>
<keyword evidence="2" id="KW-0812">Transmembrane</keyword>
<evidence type="ECO:0000313" key="5">
    <source>
        <dbReference type="Proteomes" id="UP001497525"/>
    </source>
</evidence>
<proteinExistence type="predicted"/>
<evidence type="ECO:0000256" key="2">
    <source>
        <dbReference type="SAM" id="Phobius"/>
    </source>
</evidence>
<dbReference type="Proteomes" id="UP001497525">
    <property type="component" value="Unassembled WGS sequence"/>
</dbReference>
<gene>
    <name evidence="4" type="ORF">CDAUBV1_LOCUS2918</name>
</gene>
<dbReference type="EMBL" id="CAXLJL010000072">
    <property type="protein sequence ID" value="CAL5130757.1"/>
    <property type="molecule type" value="Genomic_DNA"/>
</dbReference>
<dbReference type="AlphaFoldDB" id="A0AAV2T3K1"/>
<evidence type="ECO:0000256" key="3">
    <source>
        <dbReference type="SAM" id="SignalP"/>
    </source>
</evidence>
<accession>A0AAV2T3K1</accession>
<feature type="chain" id="PRO_5044022171" evidence="3">
    <location>
        <begin position="29"/>
        <end position="148"/>
    </location>
</feature>
<dbReference type="PROSITE" id="PS51257">
    <property type="entry name" value="PROKAR_LIPOPROTEIN"/>
    <property type="match status" value="1"/>
</dbReference>
<evidence type="ECO:0000256" key="1">
    <source>
        <dbReference type="SAM" id="MobiDB-lite"/>
    </source>
</evidence>
<evidence type="ECO:0000313" key="4">
    <source>
        <dbReference type="EMBL" id="CAL5130757.1"/>
    </source>
</evidence>
<feature type="region of interest" description="Disordered" evidence="1">
    <location>
        <begin position="118"/>
        <end position="148"/>
    </location>
</feature>
<keyword evidence="3" id="KW-0732">Signal</keyword>
<feature type="signal peptide" evidence="3">
    <location>
        <begin position="1"/>
        <end position="28"/>
    </location>
</feature>
<reference evidence="4" key="1">
    <citation type="submission" date="2024-06" db="EMBL/GenBank/DDBJ databases">
        <authorList>
            <person name="Liu X."/>
            <person name="Lenzi L."/>
            <person name="Haldenby T S."/>
            <person name="Uol C."/>
        </authorList>
    </citation>
    <scope>NUCLEOTIDE SEQUENCE</scope>
</reference>
<keyword evidence="2" id="KW-1133">Transmembrane helix</keyword>
<feature type="transmembrane region" description="Helical" evidence="2">
    <location>
        <begin position="88"/>
        <end position="113"/>
    </location>
</feature>
<keyword evidence="2" id="KW-0472">Membrane</keyword>
<comment type="caution">
    <text evidence="4">The sequence shown here is derived from an EMBL/GenBank/DDBJ whole genome shotgun (WGS) entry which is preliminary data.</text>
</comment>
<name>A0AAV2T3K1_CALDB</name>
<organism evidence="4 5">
    <name type="scientific">Calicophoron daubneyi</name>
    <name type="common">Rumen fluke</name>
    <name type="synonym">Paramphistomum daubneyi</name>
    <dbReference type="NCBI Taxonomy" id="300641"/>
    <lineage>
        <taxon>Eukaryota</taxon>
        <taxon>Metazoa</taxon>
        <taxon>Spiralia</taxon>
        <taxon>Lophotrochozoa</taxon>
        <taxon>Platyhelminthes</taxon>
        <taxon>Trematoda</taxon>
        <taxon>Digenea</taxon>
        <taxon>Plagiorchiida</taxon>
        <taxon>Pronocephalata</taxon>
        <taxon>Paramphistomoidea</taxon>
        <taxon>Paramphistomidae</taxon>
        <taxon>Calicophoron</taxon>
    </lineage>
</organism>
<protein>
    <submittedName>
        <fullName evidence="4">Uncharacterized protein</fullName>
    </submittedName>
</protein>